<dbReference type="GO" id="GO:0006360">
    <property type="term" value="P:transcription by RNA polymerase I"/>
    <property type="evidence" value="ECO:0007669"/>
    <property type="project" value="TreeGrafter"/>
</dbReference>
<dbReference type="Proteomes" id="UP000694843">
    <property type="component" value="Unplaced"/>
</dbReference>
<accession>A0A8B7NK94</accession>
<evidence type="ECO:0000256" key="3">
    <source>
        <dbReference type="ARBA" id="ARBA00023054"/>
    </source>
</evidence>
<feature type="compositionally biased region" description="Basic and acidic residues" evidence="5">
    <location>
        <begin position="348"/>
        <end position="411"/>
    </location>
</feature>
<dbReference type="RefSeq" id="XP_018014072.1">
    <property type="nucleotide sequence ID" value="XM_018158583.2"/>
</dbReference>
<feature type="coiled-coil region" evidence="4">
    <location>
        <begin position="623"/>
        <end position="654"/>
    </location>
</feature>
<dbReference type="OMA" id="GPMATPH"/>
<evidence type="ECO:0000313" key="7">
    <source>
        <dbReference type="Proteomes" id="UP000694843"/>
    </source>
</evidence>
<dbReference type="PANTHER" id="PTHR22691:SF8">
    <property type="entry name" value="PROTEIN SPT2 HOMOLOG"/>
    <property type="match status" value="1"/>
</dbReference>
<dbReference type="GO" id="GO:0042393">
    <property type="term" value="F:histone binding"/>
    <property type="evidence" value="ECO:0007669"/>
    <property type="project" value="TreeGrafter"/>
</dbReference>
<feature type="coiled-coil region" evidence="4">
    <location>
        <begin position="45"/>
        <end position="77"/>
    </location>
</feature>
<feature type="compositionally biased region" description="Basic and acidic residues" evidence="5">
    <location>
        <begin position="454"/>
        <end position="485"/>
    </location>
</feature>
<dbReference type="OrthoDB" id="6259853at2759"/>
<evidence type="ECO:0000259" key="6">
    <source>
        <dbReference type="Pfam" id="PF22878"/>
    </source>
</evidence>
<evidence type="ECO:0000256" key="4">
    <source>
        <dbReference type="SAM" id="Coils"/>
    </source>
</evidence>
<protein>
    <recommendedName>
        <fullName evidence="2">Protein SPT2 homolog</fullName>
    </recommendedName>
</protein>
<dbReference type="Pfam" id="PF08243">
    <property type="entry name" value="SPT2"/>
    <property type="match status" value="1"/>
</dbReference>
<dbReference type="KEGG" id="hazt:108671100"/>
<dbReference type="PANTHER" id="PTHR22691">
    <property type="entry name" value="YEAST SPT2-RELATED"/>
    <property type="match status" value="1"/>
</dbReference>
<evidence type="ECO:0000313" key="8">
    <source>
        <dbReference type="RefSeq" id="XP_018014072.1"/>
    </source>
</evidence>
<feature type="compositionally biased region" description="Basic and acidic residues" evidence="5">
    <location>
        <begin position="210"/>
        <end position="220"/>
    </location>
</feature>
<dbReference type="GeneID" id="108671100"/>
<evidence type="ECO:0000256" key="5">
    <source>
        <dbReference type="SAM" id="MobiDB-lite"/>
    </source>
</evidence>
<reference evidence="8" key="1">
    <citation type="submission" date="2025-08" db="UniProtKB">
        <authorList>
            <consortium name="RefSeq"/>
        </authorList>
    </citation>
    <scope>IDENTIFICATION</scope>
    <source>
        <tissue evidence="8">Whole organism</tissue>
    </source>
</reference>
<keyword evidence="3 4" id="KW-0175">Coiled coil</keyword>
<dbReference type="Pfam" id="PF22878">
    <property type="entry name" value="SPT2_N"/>
    <property type="match status" value="1"/>
</dbReference>
<evidence type="ECO:0000256" key="1">
    <source>
        <dbReference type="ARBA" id="ARBA00006461"/>
    </source>
</evidence>
<comment type="similarity">
    <text evidence="1">Belongs to the SPT2 family.</text>
</comment>
<feature type="compositionally biased region" description="Polar residues" evidence="5">
    <location>
        <begin position="433"/>
        <end position="442"/>
    </location>
</feature>
<evidence type="ECO:0000256" key="2">
    <source>
        <dbReference type="ARBA" id="ARBA00013786"/>
    </source>
</evidence>
<dbReference type="AlphaFoldDB" id="A0A8B7NK94"/>
<feature type="compositionally biased region" description="Basic and acidic residues" evidence="5">
    <location>
        <begin position="232"/>
        <end position="260"/>
    </location>
</feature>
<feature type="domain" description="SPT2 homolog N-terminal" evidence="6">
    <location>
        <begin position="10"/>
        <end position="96"/>
    </location>
</feature>
<dbReference type="InterPro" id="IPR054552">
    <property type="entry name" value="SPT2_N"/>
</dbReference>
<dbReference type="SMART" id="SM00784">
    <property type="entry name" value="SPT2"/>
    <property type="match status" value="1"/>
</dbReference>
<feature type="compositionally biased region" description="Basic and acidic residues" evidence="5">
    <location>
        <begin position="172"/>
        <end position="181"/>
    </location>
</feature>
<proteinExistence type="inferred from homology"/>
<feature type="compositionally biased region" description="Low complexity" evidence="5">
    <location>
        <begin position="419"/>
        <end position="432"/>
    </location>
</feature>
<feature type="region of interest" description="Disordered" evidence="5">
    <location>
        <begin position="310"/>
        <end position="587"/>
    </location>
</feature>
<name>A0A8B7NK94_HYAAZ</name>
<feature type="compositionally biased region" description="Acidic residues" evidence="5">
    <location>
        <begin position="565"/>
        <end position="587"/>
    </location>
</feature>
<keyword evidence="7" id="KW-1185">Reference proteome</keyword>
<dbReference type="InterPro" id="IPR013256">
    <property type="entry name" value="Chromatin_SPT2"/>
</dbReference>
<organism evidence="7 8">
    <name type="scientific">Hyalella azteca</name>
    <name type="common">Amphipod</name>
    <dbReference type="NCBI Taxonomy" id="294128"/>
    <lineage>
        <taxon>Eukaryota</taxon>
        <taxon>Metazoa</taxon>
        <taxon>Ecdysozoa</taxon>
        <taxon>Arthropoda</taxon>
        <taxon>Crustacea</taxon>
        <taxon>Multicrustacea</taxon>
        <taxon>Malacostraca</taxon>
        <taxon>Eumalacostraca</taxon>
        <taxon>Peracarida</taxon>
        <taxon>Amphipoda</taxon>
        <taxon>Senticaudata</taxon>
        <taxon>Talitrida</taxon>
        <taxon>Talitroidea</taxon>
        <taxon>Hyalellidae</taxon>
        <taxon>Hyalella</taxon>
    </lineage>
</organism>
<sequence>MLASEDEAGLDFSYLNEISSLNKTKPTPTSRASTSCRKEVRSLPCKDAVQAVLEKKRKAEQQEAEEFRKNREKLLELRSLDKKANKRVKAMITRTKGFNKSVLEEAKDLTTARGEQQCDEDDYGYESTMSQQIFDKLTTQYSEMPEDERLKFKKVKADNIADVKSRVMSSLKKQEEDEQGPRKRKRKNAPDADDFINDGDPYDKQAGGSQDKKDKTEHKLPVNLNLTNYQTKDNENFKYDYEKKKREEKERVDKENEREEKRKKRKLAANQPPALGFAELMKLAATKLKDTGTKKGEDLAKEELKEREALVKKKLSERPLTAQEKAQQEDDRLRKLRRLGKLPNLPIEKLREIEERRKNKNEANSSKTEENMKNDKETNDKDAKSLPKKEIDKNNKKVEPKPEVKVRDRSKYFAIPGATKPSVSSSTSTFKSNNELSSSTKVPETKNLKPLTHKPPDVKPSKLPDPKAKFVDHRSKVPDVSRDKMNGPSSSKYKTPDSKARPPSGSSSGKNLPPTKSNSLSRPPVQPTSSGLSRPAMPNKSRQFPPADMKPLKKPSGGRYGRVDSEDEDSEYDSEMDDFIDDGEPELDYSSEISKMFRYDRSKFKDEPDDVDDMEVGFSQVEKEEMRSAKIGLLEDLEDMKQEEAEKKRKMLLKKKMMKSKR</sequence>
<dbReference type="GO" id="GO:0005730">
    <property type="term" value="C:nucleolus"/>
    <property type="evidence" value="ECO:0007669"/>
    <property type="project" value="TreeGrafter"/>
</dbReference>
<dbReference type="GO" id="GO:0003677">
    <property type="term" value="F:DNA binding"/>
    <property type="evidence" value="ECO:0007669"/>
    <property type="project" value="TreeGrafter"/>
</dbReference>
<gene>
    <name evidence="8" type="primary">LOC108671100</name>
</gene>
<feature type="region of interest" description="Disordered" evidence="5">
    <location>
        <begin position="163"/>
        <end position="273"/>
    </location>
</feature>
<dbReference type="GO" id="GO:0006334">
    <property type="term" value="P:nucleosome assembly"/>
    <property type="evidence" value="ECO:0007669"/>
    <property type="project" value="TreeGrafter"/>
</dbReference>
<feature type="compositionally biased region" description="Polar residues" evidence="5">
    <location>
        <begin position="504"/>
        <end position="532"/>
    </location>
</feature>